<dbReference type="AlphaFoldDB" id="A0A016SQ97"/>
<keyword evidence="3" id="KW-1185">Reference proteome</keyword>
<accession>A0A016SQ97</accession>
<evidence type="ECO:0000313" key="3">
    <source>
        <dbReference type="Proteomes" id="UP000024635"/>
    </source>
</evidence>
<feature type="region of interest" description="Disordered" evidence="1">
    <location>
        <begin position="95"/>
        <end position="118"/>
    </location>
</feature>
<evidence type="ECO:0000256" key="1">
    <source>
        <dbReference type="SAM" id="MobiDB-lite"/>
    </source>
</evidence>
<proteinExistence type="predicted"/>
<sequence>MRWFSFHTNYGTGQTVLFDVCLGFTSVRVDHAVAGRIFQKLLHVAVAADRVHKRWDRCHPYDHHDSRGVEKSEVVRCRTAIIRWLVLFFLSHASGAASRSRVPSSFSGSGMRGAVSPK</sequence>
<evidence type="ECO:0000313" key="2">
    <source>
        <dbReference type="EMBL" id="EYB92883.1"/>
    </source>
</evidence>
<dbReference type="Proteomes" id="UP000024635">
    <property type="component" value="Unassembled WGS sequence"/>
</dbReference>
<feature type="compositionally biased region" description="Low complexity" evidence="1">
    <location>
        <begin position="98"/>
        <end position="109"/>
    </location>
</feature>
<organism evidence="2 3">
    <name type="scientific">Ancylostoma ceylanicum</name>
    <dbReference type="NCBI Taxonomy" id="53326"/>
    <lineage>
        <taxon>Eukaryota</taxon>
        <taxon>Metazoa</taxon>
        <taxon>Ecdysozoa</taxon>
        <taxon>Nematoda</taxon>
        <taxon>Chromadorea</taxon>
        <taxon>Rhabditida</taxon>
        <taxon>Rhabditina</taxon>
        <taxon>Rhabditomorpha</taxon>
        <taxon>Strongyloidea</taxon>
        <taxon>Ancylostomatidae</taxon>
        <taxon>Ancylostomatinae</taxon>
        <taxon>Ancylostoma</taxon>
    </lineage>
</organism>
<dbReference type="EMBL" id="JARK01001525">
    <property type="protein sequence ID" value="EYB92883.1"/>
    <property type="molecule type" value="Genomic_DNA"/>
</dbReference>
<protein>
    <submittedName>
        <fullName evidence="2">Uncharacterized protein</fullName>
    </submittedName>
</protein>
<gene>
    <name evidence="2" type="primary">Acey_s0189.g1213</name>
    <name evidence="2" type="ORF">Y032_0189g1213</name>
</gene>
<reference evidence="3" key="1">
    <citation type="journal article" date="2015" name="Nat. Genet.">
        <title>The genome and transcriptome of the zoonotic hookworm Ancylostoma ceylanicum identify infection-specific gene families.</title>
        <authorList>
            <person name="Schwarz E.M."/>
            <person name="Hu Y."/>
            <person name="Antoshechkin I."/>
            <person name="Miller M.M."/>
            <person name="Sternberg P.W."/>
            <person name="Aroian R.V."/>
        </authorList>
    </citation>
    <scope>NUCLEOTIDE SEQUENCE</scope>
    <source>
        <strain evidence="3">HY135</strain>
    </source>
</reference>
<comment type="caution">
    <text evidence="2">The sequence shown here is derived from an EMBL/GenBank/DDBJ whole genome shotgun (WGS) entry which is preliminary data.</text>
</comment>
<name>A0A016SQ97_9BILA</name>